<sequence>MKVREKYNIKKAFEAKCDWDFTIFMVMRYETIDGCTYRLKTPRLIPVHRFTLFAVTVIEASKIKKSINVLPQYVCTLTKIDENETDF</sequence>
<dbReference type="AlphaFoldDB" id="A0A5M5C491"/>
<dbReference type="RefSeq" id="WP_008775332.1">
    <property type="nucleotide sequence ID" value="NZ_JAHYNU010000054.1"/>
</dbReference>
<organism evidence="1 2">
    <name type="scientific">Bacteroides ovatus</name>
    <dbReference type="NCBI Taxonomy" id="28116"/>
    <lineage>
        <taxon>Bacteria</taxon>
        <taxon>Pseudomonadati</taxon>
        <taxon>Bacteroidota</taxon>
        <taxon>Bacteroidia</taxon>
        <taxon>Bacteroidales</taxon>
        <taxon>Bacteroidaceae</taxon>
        <taxon>Bacteroides</taxon>
    </lineage>
</organism>
<evidence type="ECO:0000313" key="1">
    <source>
        <dbReference type="EMBL" id="KAA3952573.1"/>
    </source>
</evidence>
<protein>
    <submittedName>
        <fullName evidence="1">Uncharacterized protein</fullName>
    </submittedName>
</protein>
<comment type="caution">
    <text evidence="1">The sequence shown here is derived from an EMBL/GenBank/DDBJ whole genome shotgun (WGS) entry which is preliminary data.</text>
</comment>
<name>A0A5M5C491_BACOV</name>
<dbReference type="Proteomes" id="UP000323717">
    <property type="component" value="Unassembled WGS sequence"/>
</dbReference>
<reference evidence="1 2" key="1">
    <citation type="journal article" date="2019" name="Nat. Med.">
        <title>A library of human gut bacterial isolates paired with longitudinal multiomics data enables mechanistic microbiome research.</title>
        <authorList>
            <person name="Poyet M."/>
            <person name="Groussin M."/>
            <person name="Gibbons S.M."/>
            <person name="Avila-Pacheco J."/>
            <person name="Jiang X."/>
            <person name="Kearney S.M."/>
            <person name="Perrotta A.R."/>
            <person name="Berdy B."/>
            <person name="Zhao S."/>
            <person name="Lieberman T.D."/>
            <person name="Swanson P.K."/>
            <person name="Smith M."/>
            <person name="Roesemann S."/>
            <person name="Alexander J.E."/>
            <person name="Rich S.A."/>
            <person name="Livny J."/>
            <person name="Vlamakis H."/>
            <person name="Clish C."/>
            <person name="Bullock K."/>
            <person name="Deik A."/>
            <person name="Scott J."/>
            <person name="Pierce K.A."/>
            <person name="Xavier R.J."/>
            <person name="Alm E.J."/>
        </authorList>
    </citation>
    <scope>NUCLEOTIDE SEQUENCE [LARGE SCALE GENOMIC DNA]</scope>
    <source>
        <strain evidence="1 2">BIOML-A163</strain>
    </source>
</reference>
<proteinExistence type="predicted"/>
<dbReference type="EMBL" id="VWLE01000092">
    <property type="protein sequence ID" value="KAA3952573.1"/>
    <property type="molecule type" value="Genomic_DNA"/>
</dbReference>
<evidence type="ECO:0000313" key="2">
    <source>
        <dbReference type="Proteomes" id="UP000323717"/>
    </source>
</evidence>
<gene>
    <name evidence="1" type="ORF">F3D71_08900</name>
</gene>
<accession>A0A5M5C491</accession>